<protein>
    <submittedName>
        <fullName evidence="1">Uncharacterized protein</fullName>
    </submittedName>
</protein>
<dbReference type="Proteomes" id="UP000488506">
    <property type="component" value="Unassembled WGS sequence"/>
</dbReference>
<gene>
    <name evidence="1" type="ORF">FD145_724</name>
</gene>
<accession>A0A833L174</accession>
<comment type="caution">
    <text evidence="1">The sequence shown here is derived from an EMBL/GenBank/DDBJ whole genome shotgun (WGS) entry which is preliminary data.</text>
</comment>
<dbReference type="AlphaFoldDB" id="A0A833L174"/>
<proteinExistence type="predicted"/>
<sequence>MPINGVVDNFSVQETAAAVNQAAVAELKDAKREDTNKRVDDQTLTQKVIESKSQKGTATQIISNLLSKISGSGIKLDAETFLSKTQRSSKDEYDMLLQNRESTSDTVDLTSINQKINSAKKMNQNNKDGKGGQDGSIFDAQKTAGTVEEFSNAFVQLITSGGTEIKKKVELIEQRLRSEGLSEKEILGLKMNIRQTIRGQLAAQIKESLIKKFLSKEKTIDWVMNNKEAYKSIEFAFHSDKLGGWDFGGFNDNLQGTVDEQIRQINSEIKDFTSDEIKNTLVRKYLGEQVADKEIRQMIELGVKNGLDPQQLVDSWKTAMNNIGLVPPPPEAFQQSMIGSGTGKDKQKSGYEFTDEDEKDLFINQLRALFMQRAIRGDFKTHLETAFKIRKLKNGMIKLGVAFADFENIQKEGRVLARVKVLEMLKEAFYERATLYELSGPAFNLIEKKMKGLVSNLDRLGMDLTKTDFDSIRDQANFKMFDVTRNELEGAIAMYENGRSPYLEKKVKLMIKLLKRLKEESNIETDYDPEKRFFSVAQAA</sequence>
<organism evidence="1 2">
    <name type="scientific">Candidatus Saganbacteria bacterium</name>
    <dbReference type="NCBI Taxonomy" id="2575572"/>
    <lineage>
        <taxon>Bacteria</taxon>
        <taxon>Bacillati</taxon>
        <taxon>Saganbacteria</taxon>
    </lineage>
</organism>
<evidence type="ECO:0000313" key="2">
    <source>
        <dbReference type="Proteomes" id="UP000488506"/>
    </source>
</evidence>
<reference evidence="1 2" key="1">
    <citation type="submission" date="2019-12" db="EMBL/GenBank/DDBJ databases">
        <authorList>
            <person name="Wolfe R."/>
            <person name="Danczak R."/>
            <person name="Wilkins M."/>
        </authorList>
    </citation>
    <scope>NUCLEOTIDE SEQUENCE [LARGE SCALE GENOMIC DNA]</scope>
    <source>
        <strain evidence="1">X2_MaxBin.013</strain>
    </source>
</reference>
<dbReference type="EMBL" id="WPAF01000009">
    <property type="protein sequence ID" value="KAF0134344.1"/>
    <property type="molecule type" value="Genomic_DNA"/>
</dbReference>
<name>A0A833L174_UNCSA</name>
<evidence type="ECO:0000313" key="1">
    <source>
        <dbReference type="EMBL" id="KAF0134344.1"/>
    </source>
</evidence>